<comment type="similarity">
    <text evidence="2">Belongs to the syntaxin family.</text>
</comment>
<dbReference type="PROSITE" id="PS50192">
    <property type="entry name" value="T_SNARE"/>
    <property type="match status" value="1"/>
</dbReference>
<dbReference type="Gene3D" id="1.20.5.110">
    <property type="match status" value="1"/>
</dbReference>
<sequence>MKKVHKLKLLSEKRPQNAHKDFSKLAEIIQTDCKDASKSIQLLSNILSTCSYPKRSQLYSHNSAVLINLQSALKIITGQLKILIESNRDLLVDNIAPTPKPIPLVSMVDLQASHQPQAPYPPSGIPSHALPGTSSQYQANHSLIPLINSNLASNMPPLSHQSLLLTDAHYASSQSNTVPSSIMLQSHQQQMFAPQMVNSSLIDQEIRLRDSAVNKVEQTILQLGEMYQQFSSLVHEQSDMVTRIDTQLDDAYEHVDAAHIQLITFLKTVSRRRQFILKAFLSIIICFAIFALLYR</sequence>
<dbReference type="EMBL" id="JBJKFK010000073">
    <property type="protein sequence ID" value="KAL3320138.1"/>
    <property type="molecule type" value="Genomic_DNA"/>
</dbReference>
<reference evidence="10 11" key="1">
    <citation type="submission" date="2024-11" db="EMBL/GenBank/DDBJ databases">
        <title>Adaptive evolution of stress response genes in parasites aligns with host niche diversity.</title>
        <authorList>
            <person name="Hahn C."/>
            <person name="Resl P."/>
        </authorList>
    </citation>
    <scope>NUCLEOTIDE SEQUENCE [LARGE SCALE GENOMIC DNA]</scope>
    <source>
        <strain evidence="10">EGGRZ-B1_66</strain>
        <tissue evidence="10">Body</tissue>
    </source>
</reference>
<dbReference type="Pfam" id="PF05739">
    <property type="entry name" value="SNARE"/>
    <property type="match status" value="1"/>
</dbReference>
<dbReference type="PANTHER" id="PTHR19957">
    <property type="entry name" value="SYNTAXIN"/>
    <property type="match status" value="1"/>
</dbReference>
<name>A0ABD2QKR4_9PLAT</name>
<dbReference type="InterPro" id="IPR000727">
    <property type="entry name" value="T_SNARE_dom"/>
</dbReference>
<dbReference type="CDD" id="cd15844">
    <property type="entry name" value="SNARE_syntaxin5"/>
    <property type="match status" value="1"/>
</dbReference>
<dbReference type="GO" id="GO:0016192">
    <property type="term" value="P:vesicle-mediated transport"/>
    <property type="evidence" value="ECO:0007669"/>
    <property type="project" value="UniProtKB-ARBA"/>
</dbReference>
<accession>A0ABD2QKR4</accession>
<evidence type="ECO:0000313" key="10">
    <source>
        <dbReference type="EMBL" id="KAL3320138.1"/>
    </source>
</evidence>
<dbReference type="SUPFAM" id="SSF47661">
    <property type="entry name" value="t-snare proteins"/>
    <property type="match status" value="1"/>
</dbReference>
<dbReference type="GO" id="GO:0016020">
    <property type="term" value="C:membrane"/>
    <property type="evidence" value="ECO:0007669"/>
    <property type="project" value="UniProtKB-SubCell"/>
</dbReference>
<evidence type="ECO:0000256" key="8">
    <source>
        <dbReference type="SAM" id="Phobius"/>
    </source>
</evidence>
<evidence type="ECO:0000256" key="7">
    <source>
        <dbReference type="ARBA" id="ARBA00023136"/>
    </source>
</evidence>
<feature type="transmembrane region" description="Helical" evidence="8">
    <location>
        <begin position="275"/>
        <end position="294"/>
    </location>
</feature>
<evidence type="ECO:0000256" key="3">
    <source>
        <dbReference type="ARBA" id="ARBA00022448"/>
    </source>
</evidence>
<dbReference type="Proteomes" id="UP001626550">
    <property type="component" value="Unassembled WGS sequence"/>
</dbReference>
<dbReference type="AlphaFoldDB" id="A0ABD2QKR4"/>
<evidence type="ECO:0000313" key="11">
    <source>
        <dbReference type="Proteomes" id="UP001626550"/>
    </source>
</evidence>
<evidence type="ECO:0000256" key="1">
    <source>
        <dbReference type="ARBA" id="ARBA00004211"/>
    </source>
</evidence>
<keyword evidence="4 8" id="KW-0812">Transmembrane</keyword>
<evidence type="ECO:0000256" key="2">
    <source>
        <dbReference type="ARBA" id="ARBA00009063"/>
    </source>
</evidence>
<dbReference type="InterPro" id="IPR045242">
    <property type="entry name" value="Syntaxin"/>
</dbReference>
<feature type="domain" description="T-SNARE coiled-coil homology" evidence="9">
    <location>
        <begin position="203"/>
        <end position="265"/>
    </location>
</feature>
<keyword evidence="6" id="KW-0175">Coiled coil</keyword>
<keyword evidence="7 8" id="KW-0472">Membrane</keyword>
<comment type="subcellular location">
    <subcellularLocation>
        <location evidence="1">Membrane</location>
        <topology evidence="1">Single-pass type IV membrane protein</topology>
    </subcellularLocation>
</comment>
<evidence type="ECO:0000256" key="5">
    <source>
        <dbReference type="ARBA" id="ARBA00022989"/>
    </source>
</evidence>
<dbReference type="PANTHER" id="PTHR19957:SF3">
    <property type="entry name" value="SYNTAXIN-5"/>
    <property type="match status" value="1"/>
</dbReference>
<evidence type="ECO:0000259" key="9">
    <source>
        <dbReference type="PROSITE" id="PS50192"/>
    </source>
</evidence>
<gene>
    <name evidence="10" type="primary">STX5</name>
    <name evidence="10" type="ORF">Ciccas_001170</name>
</gene>
<dbReference type="GO" id="GO:0005794">
    <property type="term" value="C:Golgi apparatus"/>
    <property type="evidence" value="ECO:0007669"/>
    <property type="project" value="UniProtKB-ARBA"/>
</dbReference>
<keyword evidence="11" id="KW-1185">Reference proteome</keyword>
<proteinExistence type="inferred from homology"/>
<comment type="caution">
    <text evidence="10">The sequence shown here is derived from an EMBL/GenBank/DDBJ whole genome shotgun (WGS) entry which is preliminary data.</text>
</comment>
<organism evidence="10 11">
    <name type="scientific">Cichlidogyrus casuarinus</name>
    <dbReference type="NCBI Taxonomy" id="1844966"/>
    <lineage>
        <taxon>Eukaryota</taxon>
        <taxon>Metazoa</taxon>
        <taxon>Spiralia</taxon>
        <taxon>Lophotrochozoa</taxon>
        <taxon>Platyhelminthes</taxon>
        <taxon>Monogenea</taxon>
        <taxon>Monopisthocotylea</taxon>
        <taxon>Dactylogyridea</taxon>
        <taxon>Ancyrocephalidae</taxon>
        <taxon>Cichlidogyrus</taxon>
    </lineage>
</organism>
<keyword evidence="3" id="KW-0813">Transport</keyword>
<dbReference type="InterPro" id="IPR010989">
    <property type="entry name" value="SNARE"/>
</dbReference>
<evidence type="ECO:0000256" key="6">
    <source>
        <dbReference type="ARBA" id="ARBA00023054"/>
    </source>
</evidence>
<keyword evidence="5 8" id="KW-1133">Transmembrane helix</keyword>
<protein>
    <submittedName>
        <fullName evidence="10">Syntaxin-5</fullName>
    </submittedName>
</protein>
<dbReference type="SMART" id="SM00397">
    <property type="entry name" value="t_SNARE"/>
    <property type="match status" value="1"/>
</dbReference>
<evidence type="ECO:0000256" key="4">
    <source>
        <dbReference type="ARBA" id="ARBA00022692"/>
    </source>
</evidence>